<feature type="region of interest" description="Disordered" evidence="1">
    <location>
        <begin position="377"/>
        <end position="429"/>
    </location>
</feature>
<reference evidence="3" key="1">
    <citation type="journal article" date="2017" name="Nat. Ecol. Evol.">
        <title>Genome expansion and lineage-specific genetic innovations in the forest pathogenic fungi Armillaria.</title>
        <authorList>
            <person name="Sipos G."/>
            <person name="Prasanna A.N."/>
            <person name="Walter M.C."/>
            <person name="O'Connor E."/>
            <person name="Balint B."/>
            <person name="Krizsan K."/>
            <person name="Kiss B."/>
            <person name="Hess J."/>
            <person name="Varga T."/>
            <person name="Slot J."/>
            <person name="Riley R."/>
            <person name="Boka B."/>
            <person name="Rigling D."/>
            <person name="Barry K."/>
            <person name="Lee J."/>
            <person name="Mihaltcheva S."/>
            <person name="LaButti K."/>
            <person name="Lipzen A."/>
            <person name="Waldron R."/>
            <person name="Moloney N.M."/>
            <person name="Sperisen C."/>
            <person name="Kredics L."/>
            <person name="Vagvoelgyi C."/>
            <person name="Patrignani A."/>
            <person name="Fitzpatrick D."/>
            <person name="Nagy I."/>
            <person name="Doyle S."/>
            <person name="Anderson J.B."/>
            <person name="Grigoriev I.V."/>
            <person name="Gueldener U."/>
            <person name="Muensterkoetter M."/>
            <person name="Nagy L.G."/>
        </authorList>
    </citation>
    <scope>NUCLEOTIDE SEQUENCE [LARGE SCALE GENOMIC DNA]</scope>
    <source>
        <strain evidence="3">Ar21-2</strain>
    </source>
</reference>
<feature type="region of interest" description="Disordered" evidence="1">
    <location>
        <begin position="173"/>
        <end position="202"/>
    </location>
</feature>
<feature type="compositionally biased region" description="Basic residues" evidence="1">
    <location>
        <begin position="468"/>
        <end position="481"/>
    </location>
</feature>
<dbReference type="Proteomes" id="UP000217790">
    <property type="component" value="Unassembled WGS sequence"/>
</dbReference>
<proteinExistence type="predicted"/>
<dbReference type="EMBL" id="KZ293649">
    <property type="protein sequence ID" value="PBK97948.1"/>
    <property type="molecule type" value="Genomic_DNA"/>
</dbReference>
<keyword evidence="3" id="KW-1185">Reference proteome</keyword>
<dbReference type="AlphaFoldDB" id="A0A2H3E469"/>
<evidence type="ECO:0000256" key="1">
    <source>
        <dbReference type="SAM" id="MobiDB-lite"/>
    </source>
</evidence>
<feature type="region of interest" description="Disordered" evidence="1">
    <location>
        <begin position="563"/>
        <end position="587"/>
    </location>
</feature>
<organism evidence="2 3">
    <name type="scientific">Armillaria gallica</name>
    <name type="common">Bulbous honey fungus</name>
    <name type="synonym">Armillaria bulbosa</name>
    <dbReference type="NCBI Taxonomy" id="47427"/>
    <lineage>
        <taxon>Eukaryota</taxon>
        <taxon>Fungi</taxon>
        <taxon>Dikarya</taxon>
        <taxon>Basidiomycota</taxon>
        <taxon>Agaricomycotina</taxon>
        <taxon>Agaricomycetes</taxon>
        <taxon>Agaricomycetidae</taxon>
        <taxon>Agaricales</taxon>
        <taxon>Marasmiineae</taxon>
        <taxon>Physalacriaceae</taxon>
        <taxon>Armillaria</taxon>
    </lineage>
</organism>
<dbReference type="InParanoid" id="A0A2H3E469"/>
<name>A0A2H3E469_ARMGA</name>
<feature type="compositionally biased region" description="Basic residues" evidence="1">
    <location>
        <begin position="565"/>
        <end position="584"/>
    </location>
</feature>
<evidence type="ECO:0000313" key="3">
    <source>
        <dbReference type="Proteomes" id="UP000217790"/>
    </source>
</evidence>
<feature type="region of interest" description="Disordered" evidence="1">
    <location>
        <begin position="451"/>
        <end position="497"/>
    </location>
</feature>
<gene>
    <name evidence="2" type="ORF">ARMGADRAFT_1027331</name>
</gene>
<evidence type="ECO:0000313" key="2">
    <source>
        <dbReference type="EMBL" id="PBK97948.1"/>
    </source>
</evidence>
<accession>A0A2H3E469</accession>
<sequence>MSSPLMPPIKMLTPIPEDDEMPKYKYFVQFDPIVDEYTGEEVANLLRQVYNHLVHISLLLSSHHCHSALHNWVMHIHDALPSQFRISNWYCTIAHMVPEPNAPFPGEDGFNMDDPLTPLESYLLQHAIPEGALLRLGLVANNKDFPGHVFDRFPTPLPDTAEDEEVIVFESPPKKESFSTPTRSQATSSTTPALPVPPRSMHSQKTPISLVPPVANLPGVSPSPCHFLHVHALGMVLSLPVSPPSLLASCWAPLLWSSFSPIKPLGLYCCPTGMTPVTLSQRAMPAAQSTSLSCGLQNIASSIQDLCQALLNPGSGVGLHGSDSTGTTAPATNNITTPSSKAAPLDVLCSEPSLSGPTGHPLDICCPVPPLPPILGQGDFAGVQPLSPVHKAPAAPTTPPPPLPEEEQPSTIVEELPPPGDSMDVDAPPSPPRVYHLVTDTLLHSRSLVVCSPSPEASPSNCGDKIQQRKKQKKKKAKGKGKAVVLSPKPSPPVTAASANITTSLSHEEPPSPLKKVLKRKHAPLKTVPSEPGPFKSTYARVATPTTAVIPSDTEASNAICPTIKKPHFSPKKASKKKSSHKTTKSTISDALPDSNWMFLGHPKQQYLAAELTQAQDPGQEGIPIDRHNSCAELENYQFGNLVTVPDEFSEATRIALTVLVLCTTPTMRMLLIIMRRLAFPVHTVKPTAPGTIGFQVPTATSVGRDVTAAAPLTIPPVRCMRLPRVSQLLHAITFLLRSINHKLEHINYLYHGCLHALNHVVCDIAESLDQFASAEGGNELIEDLSHIYREVCSFISISRSS</sequence>
<protein>
    <submittedName>
        <fullName evidence="2">Uncharacterized protein</fullName>
    </submittedName>
</protein>
<feature type="compositionally biased region" description="Polar residues" evidence="1">
    <location>
        <begin position="178"/>
        <end position="192"/>
    </location>
</feature>